<feature type="chain" id="PRO_5021282698" evidence="1">
    <location>
        <begin position="29"/>
        <end position="220"/>
    </location>
</feature>
<keyword evidence="4" id="KW-1185">Reference proteome</keyword>
<evidence type="ECO:0000313" key="3">
    <source>
        <dbReference type="EMBL" id="TFW18477.1"/>
    </source>
</evidence>
<evidence type="ECO:0000313" key="4">
    <source>
        <dbReference type="Proteomes" id="UP000298438"/>
    </source>
</evidence>
<gene>
    <name evidence="3" type="ORF">E4L96_13165</name>
</gene>
<dbReference type="Proteomes" id="UP000298438">
    <property type="component" value="Unassembled WGS sequence"/>
</dbReference>
<comment type="caution">
    <text evidence="3">The sequence shown here is derived from an EMBL/GenBank/DDBJ whole genome shotgun (WGS) entry which is preliminary data.</text>
</comment>
<evidence type="ECO:0000259" key="2">
    <source>
        <dbReference type="Pfam" id="PF07589"/>
    </source>
</evidence>
<sequence length="220" mass="22416">MSDRSTALLSRTAVAGALALALCSPSHASVILAGNAVTGNQTGTCSFQCSTSSVAENFHLGSNATIESLTVYVSASPGTPPPATAQWSLFAGTATPGALLGSGTVTGSYVDTGADLGNFPGWNIYALTFDIADLSLSAGDYWMGLHVSTNGPSVFWADTTTGDHKYATSTGQGWTVYSGVPNYAFAVNGSVNAVQVPEPATLLLSGLGLAGLMLGRRTRR</sequence>
<feature type="domain" description="Ice-binding protein C-terminal" evidence="2">
    <location>
        <begin position="195"/>
        <end position="220"/>
    </location>
</feature>
<accession>A0A4Y9S9F0</accession>
<dbReference type="InterPro" id="IPR013424">
    <property type="entry name" value="Ice-binding_C"/>
</dbReference>
<dbReference type="AlphaFoldDB" id="A0A4Y9S9F0"/>
<dbReference type="RefSeq" id="WP_135207685.1">
    <property type="nucleotide sequence ID" value="NZ_SPVF01000161.1"/>
</dbReference>
<protein>
    <submittedName>
        <fullName evidence="3">PEP-CTERM sorting domain-containing protein</fullName>
    </submittedName>
</protein>
<keyword evidence="1" id="KW-0732">Signal</keyword>
<feature type="signal peptide" evidence="1">
    <location>
        <begin position="1"/>
        <end position="28"/>
    </location>
</feature>
<reference evidence="3 4" key="1">
    <citation type="submission" date="2019-03" db="EMBL/GenBank/DDBJ databases">
        <title>Draft Genome Sequence of Massilia arenosa sp. nov., a Novel Massilia Species Isolated from a Sandy-loam Maize Soil.</title>
        <authorList>
            <person name="Raths R."/>
            <person name="Peta V."/>
            <person name="Bucking H."/>
        </authorList>
    </citation>
    <scope>NUCLEOTIDE SEQUENCE [LARGE SCALE GENOMIC DNA]</scope>
    <source>
        <strain evidence="3 4">MC02</strain>
    </source>
</reference>
<dbReference type="Pfam" id="PF07589">
    <property type="entry name" value="PEP-CTERM"/>
    <property type="match status" value="1"/>
</dbReference>
<organism evidence="3 4">
    <name type="scientific">Zemynaea arenosa</name>
    <dbReference type="NCBI Taxonomy" id="2561931"/>
    <lineage>
        <taxon>Bacteria</taxon>
        <taxon>Pseudomonadati</taxon>
        <taxon>Pseudomonadota</taxon>
        <taxon>Betaproteobacteria</taxon>
        <taxon>Burkholderiales</taxon>
        <taxon>Oxalobacteraceae</taxon>
        <taxon>Telluria group</taxon>
        <taxon>Zemynaea</taxon>
    </lineage>
</organism>
<dbReference type="NCBIfam" id="TIGR02595">
    <property type="entry name" value="PEP_CTERM"/>
    <property type="match status" value="1"/>
</dbReference>
<proteinExistence type="predicted"/>
<name>A0A4Y9S9F0_9BURK</name>
<dbReference type="EMBL" id="SPVF01000161">
    <property type="protein sequence ID" value="TFW18477.1"/>
    <property type="molecule type" value="Genomic_DNA"/>
</dbReference>
<evidence type="ECO:0000256" key="1">
    <source>
        <dbReference type="SAM" id="SignalP"/>
    </source>
</evidence>
<dbReference type="OrthoDB" id="8778383at2"/>